<proteinExistence type="predicted"/>
<feature type="non-terminal residue" evidence="1">
    <location>
        <position position="1"/>
    </location>
</feature>
<organism evidence="1 2">
    <name type="scientific">Streblomastix strix</name>
    <dbReference type="NCBI Taxonomy" id="222440"/>
    <lineage>
        <taxon>Eukaryota</taxon>
        <taxon>Metamonada</taxon>
        <taxon>Preaxostyla</taxon>
        <taxon>Oxymonadida</taxon>
        <taxon>Streblomastigidae</taxon>
        <taxon>Streblomastix</taxon>
    </lineage>
</organism>
<evidence type="ECO:0000313" key="1">
    <source>
        <dbReference type="EMBL" id="KAA6365637.1"/>
    </source>
</evidence>
<gene>
    <name evidence="1" type="ORF">EZS28_038838</name>
</gene>
<accession>A0A5J4U4V9</accession>
<dbReference type="AlphaFoldDB" id="A0A5J4U4V9"/>
<dbReference type="EMBL" id="SNRW01020256">
    <property type="protein sequence ID" value="KAA6365637.1"/>
    <property type="molecule type" value="Genomic_DNA"/>
</dbReference>
<dbReference type="Proteomes" id="UP000324800">
    <property type="component" value="Unassembled WGS sequence"/>
</dbReference>
<reference evidence="1 2" key="1">
    <citation type="submission" date="2019-03" db="EMBL/GenBank/DDBJ databases">
        <title>Single cell metagenomics reveals metabolic interactions within the superorganism composed of flagellate Streblomastix strix and complex community of Bacteroidetes bacteria on its surface.</title>
        <authorList>
            <person name="Treitli S.C."/>
            <person name="Kolisko M."/>
            <person name="Husnik F."/>
            <person name="Keeling P."/>
            <person name="Hampl V."/>
        </authorList>
    </citation>
    <scope>NUCLEOTIDE SEQUENCE [LARGE SCALE GENOMIC DNA]</scope>
    <source>
        <strain evidence="1">ST1C</strain>
    </source>
</reference>
<protein>
    <submittedName>
        <fullName evidence="1">Uncharacterized protein</fullName>
    </submittedName>
</protein>
<name>A0A5J4U4V9_9EUKA</name>
<comment type="caution">
    <text evidence="1">The sequence shown here is derived from an EMBL/GenBank/DDBJ whole genome shotgun (WGS) entry which is preliminary data.</text>
</comment>
<sequence>TLEEVPRNAIAAARALLAGLWGQETSRIAFFMEEPSEEQVVEARQRARAATNLVMRRKQPKHNNPPAQPMLAFDQVLADLETKLLQQYRLLQGTLTQIVK</sequence>
<evidence type="ECO:0000313" key="2">
    <source>
        <dbReference type="Proteomes" id="UP000324800"/>
    </source>
</evidence>